<organism evidence="5 6">
    <name type="scientific">Candidatus Woesebacteria bacterium GW2011_GWA2_40_7b</name>
    <dbReference type="NCBI Taxonomy" id="1618563"/>
    <lineage>
        <taxon>Bacteria</taxon>
        <taxon>Candidatus Woeseibacteriota</taxon>
    </lineage>
</organism>
<dbReference type="InterPro" id="IPR043504">
    <property type="entry name" value="Peptidase_S1_PA_chymotrypsin"/>
</dbReference>
<dbReference type="Gene3D" id="2.30.42.10">
    <property type="match status" value="1"/>
</dbReference>
<proteinExistence type="inferred from homology"/>
<dbReference type="GO" id="GO:0004252">
    <property type="term" value="F:serine-type endopeptidase activity"/>
    <property type="evidence" value="ECO:0007669"/>
    <property type="project" value="InterPro"/>
</dbReference>
<dbReference type="GO" id="GO:0006508">
    <property type="term" value="P:proteolysis"/>
    <property type="evidence" value="ECO:0007669"/>
    <property type="project" value="UniProtKB-KW"/>
</dbReference>
<comment type="caution">
    <text evidence="5">The sequence shown here is derived from an EMBL/GenBank/DDBJ whole genome shotgun (WGS) entry which is preliminary data.</text>
</comment>
<dbReference type="InterPro" id="IPR036034">
    <property type="entry name" value="PDZ_sf"/>
</dbReference>
<dbReference type="InterPro" id="IPR009003">
    <property type="entry name" value="Peptidase_S1_PA"/>
</dbReference>
<dbReference type="Proteomes" id="UP000034562">
    <property type="component" value="Unassembled WGS sequence"/>
</dbReference>
<evidence type="ECO:0000256" key="1">
    <source>
        <dbReference type="ARBA" id="ARBA00010541"/>
    </source>
</evidence>
<keyword evidence="2 5" id="KW-0645">Protease</keyword>
<dbReference type="Pfam" id="PF13365">
    <property type="entry name" value="Trypsin_2"/>
    <property type="match status" value="1"/>
</dbReference>
<accession>A0A0G0SZ21</accession>
<feature type="domain" description="PDZ" evidence="4">
    <location>
        <begin position="262"/>
        <end position="331"/>
    </location>
</feature>
<sequence length="371" mass="38361">MVVLASLASGAIADRVLGFSILDKLFPRAASIVQQKIVNEESDVIDVVKTVGPSVVTVSAVSPKRNIIQFSPFGGFSQGTTGGTSQDIGSGFVVSGDGLIVTNKHVVSNTALAYKVSTSDGSSFDAKTISRDPNNDIAVIKIDPAEASSGGKVLKPVELGDSGNLQVGQFVIAIGTALGEFRNTVTTGVISGLGRGIDAGSVFQGYVERLDNVIQTDAAINPGNSGGPLLNSLGQVIGINVAVAQGANNIAFSIPINTVKDALNIYKQDGKFPAKAYLGAEYQMLSVQAALLNQVPQGAYVVNVAPGSPAEKAGIMRGDIIFKTDGQALTDTNGGLTKIVSGKKVGESLKLTIWRDGNEKEISITLTEARL</sequence>
<dbReference type="InterPro" id="IPR001478">
    <property type="entry name" value="PDZ"/>
</dbReference>
<dbReference type="EMBL" id="LBZK01000030">
    <property type="protein sequence ID" value="KKR70068.1"/>
    <property type="molecule type" value="Genomic_DNA"/>
</dbReference>
<dbReference type="InterPro" id="IPR051201">
    <property type="entry name" value="Chloro_Bact_Ser_Proteases"/>
</dbReference>
<dbReference type="Pfam" id="PF13180">
    <property type="entry name" value="PDZ_2"/>
    <property type="match status" value="1"/>
</dbReference>
<evidence type="ECO:0000259" key="4">
    <source>
        <dbReference type="PROSITE" id="PS50106"/>
    </source>
</evidence>
<evidence type="ECO:0000256" key="3">
    <source>
        <dbReference type="ARBA" id="ARBA00022801"/>
    </source>
</evidence>
<dbReference type="SUPFAM" id="SSF50494">
    <property type="entry name" value="Trypsin-like serine proteases"/>
    <property type="match status" value="1"/>
</dbReference>
<name>A0A0G0SZ21_9BACT</name>
<dbReference type="SMART" id="SM00228">
    <property type="entry name" value="PDZ"/>
    <property type="match status" value="1"/>
</dbReference>
<dbReference type="Gene3D" id="2.40.10.10">
    <property type="entry name" value="Trypsin-like serine proteases"/>
    <property type="match status" value="2"/>
</dbReference>
<keyword evidence="3" id="KW-0378">Hydrolase</keyword>
<gene>
    <name evidence="5" type="ORF">UU12_C0030G0008</name>
</gene>
<dbReference type="PRINTS" id="PR00834">
    <property type="entry name" value="PROTEASES2C"/>
</dbReference>
<dbReference type="AlphaFoldDB" id="A0A0G0SZ21"/>
<evidence type="ECO:0000256" key="2">
    <source>
        <dbReference type="ARBA" id="ARBA00022670"/>
    </source>
</evidence>
<protein>
    <submittedName>
        <fullName evidence="5">Protease Do</fullName>
    </submittedName>
</protein>
<dbReference type="SUPFAM" id="SSF50156">
    <property type="entry name" value="PDZ domain-like"/>
    <property type="match status" value="1"/>
</dbReference>
<dbReference type="PANTHER" id="PTHR43343:SF3">
    <property type="entry name" value="PROTEASE DO-LIKE 8, CHLOROPLASTIC"/>
    <property type="match status" value="1"/>
</dbReference>
<evidence type="ECO:0000313" key="6">
    <source>
        <dbReference type="Proteomes" id="UP000034562"/>
    </source>
</evidence>
<dbReference type="InterPro" id="IPR001940">
    <property type="entry name" value="Peptidase_S1C"/>
</dbReference>
<dbReference type="STRING" id="1618563.UU12_C0030G0008"/>
<dbReference type="PANTHER" id="PTHR43343">
    <property type="entry name" value="PEPTIDASE S12"/>
    <property type="match status" value="1"/>
</dbReference>
<dbReference type="PROSITE" id="PS50106">
    <property type="entry name" value="PDZ"/>
    <property type="match status" value="1"/>
</dbReference>
<comment type="similarity">
    <text evidence="1">Belongs to the peptidase S1C family.</text>
</comment>
<reference evidence="5 6" key="1">
    <citation type="journal article" date="2015" name="Nature">
        <title>rRNA introns, odd ribosomes, and small enigmatic genomes across a large radiation of phyla.</title>
        <authorList>
            <person name="Brown C.T."/>
            <person name="Hug L.A."/>
            <person name="Thomas B.C."/>
            <person name="Sharon I."/>
            <person name="Castelle C.J."/>
            <person name="Singh A."/>
            <person name="Wilkins M.J."/>
            <person name="Williams K.H."/>
            <person name="Banfield J.F."/>
        </authorList>
    </citation>
    <scope>NUCLEOTIDE SEQUENCE [LARGE SCALE GENOMIC DNA]</scope>
</reference>
<evidence type="ECO:0000313" key="5">
    <source>
        <dbReference type="EMBL" id="KKR70068.1"/>
    </source>
</evidence>